<dbReference type="Proteomes" id="UP000003195">
    <property type="component" value="Unassembled WGS sequence"/>
</dbReference>
<evidence type="ECO:0000313" key="4">
    <source>
        <dbReference type="Proteomes" id="UP000003195"/>
    </source>
</evidence>
<evidence type="ECO:0000256" key="1">
    <source>
        <dbReference type="SAM" id="MobiDB-lite"/>
    </source>
</evidence>
<dbReference type="InterPro" id="IPR021139">
    <property type="entry name" value="NYN"/>
</dbReference>
<dbReference type="STRING" id="706434.HMPREF9429_00809"/>
<dbReference type="Gene3D" id="3.30.420.610">
    <property type="entry name" value="LOTUS domain-like"/>
    <property type="match status" value="1"/>
</dbReference>
<dbReference type="PANTHER" id="PTHR35811:SF1">
    <property type="entry name" value="HTH OST-TYPE DOMAIN-CONTAINING PROTEIN"/>
    <property type="match status" value="1"/>
</dbReference>
<accession>E2ZBI2</accession>
<dbReference type="PROSITE" id="PS51644">
    <property type="entry name" value="HTH_OST"/>
    <property type="match status" value="1"/>
</dbReference>
<dbReference type="CDD" id="cd11297">
    <property type="entry name" value="PIN_LabA-like_N_1"/>
    <property type="match status" value="1"/>
</dbReference>
<evidence type="ECO:0000313" key="3">
    <source>
        <dbReference type="EMBL" id="EFQ04210.1"/>
    </source>
</evidence>
<dbReference type="Pfam" id="PF01936">
    <property type="entry name" value="NYN"/>
    <property type="match status" value="1"/>
</dbReference>
<evidence type="ECO:0000259" key="2">
    <source>
        <dbReference type="PROSITE" id="PS51644"/>
    </source>
</evidence>
<dbReference type="InterPro" id="IPR041966">
    <property type="entry name" value="LOTUS-like"/>
</dbReference>
<feature type="domain" description="HTH OST-type" evidence="2">
    <location>
        <begin position="186"/>
        <end position="261"/>
    </location>
</feature>
<dbReference type="OrthoDB" id="9783963at2"/>
<dbReference type="eggNOG" id="COG1432">
    <property type="taxonomic scope" value="Bacteria"/>
</dbReference>
<dbReference type="RefSeq" id="WP_006941829.1">
    <property type="nucleotide sequence ID" value="NZ_GL538208.1"/>
</dbReference>
<dbReference type="InterPro" id="IPR025605">
    <property type="entry name" value="OST-HTH/LOTUS_dom"/>
</dbReference>
<feature type="region of interest" description="Disordered" evidence="1">
    <location>
        <begin position="154"/>
        <end position="175"/>
    </location>
</feature>
<dbReference type="Gene3D" id="3.40.50.1010">
    <property type="entry name" value="5'-nuclease"/>
    <property type="match status" value="1"/>
</dbReference>
<name>E2ZBI2_9FIRM</name>
<dbReference type="HOGENOM" id="CLU_034061_0_0_9"/>
<keyword evidence="4" id="KW-1185">Reference proteome</keyword>
<reference evidence="3 4" key="1">
    <citation type="submission" date="2010-08" db="EMBL/GenBank/DDBJ databases">
        <authorList>
            <person name="Weinstock G."/>
            <person name="Sodergren E."/>
            <person name="Clifton S."/>
            <person name="Fulton L."/>
            <person name="Fulton B."/>
            <person name="Courtney L."/>
            <person name="Fronick C."/>
            <person name="Harrison M."/>
            <person name="Strong C."/>
            <person name="Farmer C."/>
            <person name="Delahaunty K."/>
            <person name="Markovic C."/>
            <person name="Hall O."/>
            <person name="Minx P."/>
            <person name="Tomlinson C."/>
            <person name="Mitreva M."/>
            <person name="Hou S."/>
            <person name="Chen J."/>
            <person name="Wollam A."/>
            <person name="Pepin K.H."/>
            <person name="Johnson M."/>
            <person name="Bhonagiri V."/>
            <person name="Zhang X."/>
            <person name="Suruliraj S."/>
            <person name="Warren W."/>
            <person name="Chinwalla A."/>
            <person name="Mardis E.R."/>
            <person name="Wilson R.K."/>
        </authorList>
    </citation>
    <scope>NUCLEOTIDE SEQUENCE [LARGE SCALE GENOMIC DNA]</scope>
    <source>
        <strain evidence="3 4">F0359</strain>
    </source>
</reference>
<dbReference type="AlphaFoldDB" id="E2ZBI2"/>
<proteinExistence type="predicted"/>
<sequence>MNQEMKLAVLIDAENISNKYIDVILSEANNLGNIVYKRIYGNWTTPQMASWKNIILDNAIQPIQQYSNTIRKNSSDSALIIDTMDLLYQSDLDAYCIVSSDSDFTRLASRLRESQKYVLGMGESKTPRSFISACNKFLYLDVLFEEACEEPVEHETSIPHDREKTSHSSEYRHNGQDAFDNTLGKDLSTIKLALIKLTEENSDEDGWIFSGTLGNLLNKQFSDFDVRNFGFKKFVPFIESLDLFDVYTTTDDKNTAIKHNYFRVKADKKEHRHRSFSKKLK</sequence>
<gene>
    <name evidence="3" type="ORF">HMPREF9429_00809</name>
</gene>
<organism evidence="3 4">
    <name type="scientific">Megasphaera micronuciformis F0359</name>
    <dbReference type="NCBI Taxonomy" id="706434"/>
    <lineage>
        <taxon>Bacteria</taxon>
        <taxon>Bacillati</taxon>
        <taxon>Bacillota</taxon>
        <taxon>Negativicutes</taxon>
        <taxon>Veillonellales</taxon>
        <taxon>Veillonellaceae</taxon>
        <taxon>Megasphaera</taxon>
    </lineage>
</organism>
<protein>
    <recommendedName>
        <fullName evidence="2">HTH OST-type domain-containing protein</fullName>
    </recommendedName>
</protein>
<dbReference type="PANTHER" id="PTHR35811">
    <property type="entry name" value="SLR1870 PROTEIN"/>
    <property type="match status" value="1"/>
</dbReference>
<dbReference type="Pfam" id="PF12872">
    <property type="entry name" value="OST-HTH"/>
    <property type="match status" value="1"/>
</dbReference>
<dbReference type="CDD" id="cd10146">
    <property type="entry name" value="LabA_like_C"/>
    <property type="match status" value="1"/>
</dbReference>
<dbReference type="GO" id="GO:0004540">
    <property type="term" value="F:RNA nuclease activity"/>
    <property type="evidence" value="ECO:0007669"/>
    <property type="project" value="InterPro"/>
</dbReference>
<dbReference type="EMBL" id="AECS01000036">
    <property type="protein sequence ID" value="EFQ04210.1"/>
    <property type="molecule type" value="Genomic_DNA"/>
</dbReference>
<comment type="caution">
    <text evidence="3">The sequence shown here is derived from an EMBL/GenBank/DDBJ whole genome shotgun (WGS) entry which is preliminary data.</text>
</comment>